<dbReference type="PANTHER" id="PTHR43385:SF1">
    <property type="entry name" value="RIBOFLAVIN TRANSPORTER RIBJ"/>
    <property type="match status" value="1"/>
</dbReference>
<reference evidence="8 9" key="1">
    <citation type="journal article" date="2023" name="Arcadia Sci">
        <title>De novo assembly of a long-read Amblyomma americanum tick genome.</title>
        <authorList>
            <person name="Chou S."/>
            <person name="Poskanzer K.E."/>
            <person name="Rollins M."/>
            <person name="Thuy-Boun P.S."/>
        </authorList>
    </citation>
    <scope>NUCLEOTIDE SEQUENCE [LARGE SCALE GENOMIC DNA]</scope>
    <source>
        <strain evidence="8">F_SG_1</strain>
        <tissue evidence="8">Salivary glands</tissue>
    </source>
</reference>
<dbReference type="EMBL" id="JARKHS020002367">
    <property type="protein sequence ID" value="KAK8786817.1"/>
    <property type="molecule type" value="Genomic_DNA"/>
</dbReference>
<evidence type="ECO:0000256" key="3">
    <source>
        <dbReference type="ARBA" id="ARBA00022692"/>
    </source>
</evidence>
<feature type="region of interest" description="Disordered" evidence="6">
    <location>
        <begin position="106"/>
        <end position="129"/>
    </location>
</feature>
<evidence type="ECO:0000256" key="6">
    <source>
        <dbReference type="SAM" id="MobiDB-lite"/>
    </source>
</evidence>
<evidence type="ECO:0000256" key="1">
    <source>
        <dbReference type="ARBA" id="ARBA00004141"/>
    </source>
</evidence>
<dbReference type="Gene3D" id="1.20.1250.20">
    <property type="entry name" value="MFS general substrate transporter like domains"/>
    <property type="match status" value="1"/>
</dbReference>
<protein>
    <recommendedName>
        <fullName evidence="10">Monocarboxylate transporter</fullName>
    </recommendedName>
</protein>
<evidence type="ECO:0000256" key="2">
    <source>
        <dbReference type="ARBA" id="ARBA00022448"/>
    </source>
</evidence>
<accession>A0AAQ4FHQ0</accession>
<dbReference type="InterPro" id="IPR036259">
    <property type="entry name" value="MFS_trans_sf"/>
</dbReference>
<dbReference type="AlphaFoldDB" id="A0AAQ4FHQ0"/>
<evidence type="ECO:0000256" key="5">
    <source>
        <dbReference type="ARBA" id="ARBA00023136"/>
    </source>
</evidence>
<keyword evidence="5 7" id="KW-0472">Membrane</keyword>
<dbReference type="InterPro" id="IPR052983">
    <property type="entry name" value="MFS_Riboflavin_Transporter"/>
</dbReference>
<keyword evidence="4 7" id="KW-1133">Transmembrane helix</keyword>
<dbReference type="GO" id="GO:0016020">
    <property type="term" value="C:membrane"/>
    <property type="evidence" value="ECO:0007669"/>
    <property type="project" value="UniProtKB-SubCell"/>
</dbReference>
<comment type="subcellular location">
    <subcellularLocation>
        <location evidence="1">Membrane</location>
        <topology evidence="1">Multi-pass membrane protein</topology>
    </subcellularLocation>
</comment>
<sequence length="129" mass="14101">MVVMALTKKYWVLVASCFFTGLAAGGRIFAATIMVAELFDHQSLPLSLGVTNFVGGLLCLARPPLIGYARDVVGSYDLLYLAFAVVSGVFVVTWASQPVLEQVSKKTSKKSSRGISRWKRPRDARMISK</sequence>
<proteinExistence type="predicted"/>
<gene>
    <name evidence="8" type="ORF">V5799_023409</name>
</gene>
<organism evidence="8 9">
    <name type="scientific">Amblyomma americanum</name>
    <name type="common">Lone star tick</name>
    <dbReference type="NCBI Taxonomy" id="6943"/>
    <lineage>
        <taxon>Eukaryota</taxon>
        <taxon>Metazoa</taxon>
        <taxon>Ecdysozoa</taxon>
        <taxon>Arthropoda</taxon>
        <taxon>Chelicerata</taxon>
        <taxon>Arachnida</taxon>
        <taxon>Acari</taxon>
        <taxon>Parasitiformes</taxon>
        <taxon>Ixodida</taxon>
        <taxon>Ixodoidea</taxon>
        <taxon>Ixodidae</taxon>
        <taxon>Amblyomminae</taxon>
        <taxon>Amblyomma</taxon>
    </lineage>
</organism>
<name>A0AAQ4FHQ0_AMBAM</name>
<comment type="caution">
    <text evidence="8">The sequence shown here is derived from an EMBL/GenBank/DDBJ whole genome shotgun (WGS) entry which is preliminary data.</text>
</comment>
<dbReference type="PANTHER" id="PTHR43385">
    <property type="entry name" value="RIBOFLAVIN TRANSPORTER RIBJ"/>
    <property type="match status" value="1"/>
</dbReference>
<keyword evidence="2" id="KW-0813">Transport</keyword>
<feature type="transmembrane region" description="Helical" evidence="7">
    <location>
        <begin position="78"/>
        <end position="96"/>
    </location>
</feature>
<dbReference type="Proteomes" id="UP001321473">
    <property type="component" value="Unassembled WGS sequence"/>
</dbReference>
<keyword evidence="3 7" id="KW-0812">Transmembrane</keyword>
<evidence type="ECO:0008006" key="10">
    <source>
        <dbReference type="Google" id="ProtNLM"/>
    </source>
</evidence>
<keyword evidence="9" id="KW-1185">Reference proteome</keyword>
<evidence type="ECO:0000313" key="8">
    <source>
        <dbReference type="EMBL" id="KAK8786817.1"/>
    </source>
</evidence>
<evidence type="ECO:0000256" key="4">
    <source>
        <dbReference type="ARBA" id="ARBA00022989"/>
    </source>
</evidence>
<evidence type="ECO:0000256" key="7">
    <source>
        <dbReference type="SAM" id="Phobius"/>
    </source>
</evidence>
<feature type="transmembrane region" description="Helical" evidence="7">
    <location>
        <begin position="46"/>
        <end position="66"/>
    </location>
</feature>
<dbReference type="SUPFAM" id="SSF103473">
    <property type="entry name" value="MFS general substrate transporter"/>
    <property type="match status" value="1"/>
</dbReference>
<evidence type="ECO:0000313" key="9">
    <source>
        <dbReference type="Proteomes" id="UP001321473"/>
    </source>
</evidence>
<feature type="compositionally biased region" description="Basic residues" evidence="6">
    <location>
        <begin position="106"/>
        <end position="120"/>
    </location>
</feature>